<dbReference type="Gene3D" id="1.10.630.10">
    <property type="entry name" value="Cytochrome P450"/>
    <property type="match status" value="1"/>
</dbReference>
<protein>
    <recommendedName>
        <fullName evidence="8">Cytochrome P450</fullName>
    </recommendedName>
</protein>
<dbReference type="GO" id="GO:0020037">
    <property type="term" value="F:heme binding"/>
    <property type="evidence" value="ECO:0007669"/>
    <property type="project" value="InterPro"/>
</dbReference>
<proteinExistence type="inferred from homology"/>
<comment type="cofactor">
    <cofactor evidence="1">
        <name>heme</name>
        <dbReference type="ChEBI" id="CHEBI:30413"/>
    </cofactor>
</comment>
<accession>A0AAD4LQL4</accession>
<evidence type="ECO:0000256" key="5">
    <source>
        <dbReference type="ARBA" id="ARBA00023004"/>
    </source>
</evidence>
<evidence type="ECO:0008006" key="8">
    <source>
        <dbReference type="Google" id="ProtNLM"/>
    </source>
</evidence>
<comment type="caution">
    <text evidence="6">The sequence shown here is derived from an EMBL/GenBank/DDBJ whole genome shotgun (WGS) entry which is preliminary data.</text>
</comment>
<dbReference type="GO" id="GO:0005506">
    <property type="term" value="F:iron ion binding"/>
    <property type="evidence" value="ECO:0007669"/>
    <property type="project" value="InterPro"/>
</dbReference>
<dbReference type="InterPro" id="IPR036396">
    <property type="entry name" value="Cyt_P450_sf"/>
</dbReference>
<keyword evidence="5" id="KW-0408">Iron</keyword>
<reference evidence="6" key="1">
    <citation type="submission" date="2022-01" db="EMBL/GenBank/DDBJ databases">
        <title>Comparative genomics reveals a dynamic genome evolution in the ectomycorrhizal milk-cap (Lactarius) mushrooms.</title>
        <authorList>
            <consortium name="DOE Joint Genome Institute"/>
            <person name="Lebreton A."/>
            <person name="Tang N."/>
            <person name="Kuo A."/>
            <person name="LaButti K."/>
            <person name="Drula E."/>
            <person name="Barry K."/>
            <person name="Clum A."/>
            <person name="Lipzen A."/>
            <person name="Mousain D."/>
            <person name="Ng V."/>
            <person name="Wang R."/>
            <person name="Wang X."/>
            <person name="Dai Y."/>
            <person name="Henrissat B."/>
            <person name="Grigoriev I.V."/>
            <person name="Guerin-Laguette A."/>
            <person name="Yu F."/>
            <person name="Martin F.M."/>
        </authorList>
    </citation>
    <scope>NUCLEOTIDE SEQUENCE</scope>
    <source>
        <strain evidence="6">QP</strain>
    </source>
</reference>
<evidence type="ECO:0000256" key="1">
    <source>
        <dbReference type="ARBA" id="ARBA00001971"/>
    </source>
</evidence>
<keyword evidence="3" id="KW-0479">Metal-binding</keyword>
<keyword evidence="7" id="KW-1185">Reference proteome</keyword>
<evidence type="ECO:0000256" key="4">
    <source>
        <dbReference type="ARBA" id="ARBA00023002"/>
    </source>
</evidence>
<dbReference type="GO" id="GO:0004497">
    <property type="term" value="F:monooxygenase activity"/>
    <property type="evidence" value="ECO:0007669"/>
    <property type="project" value="InterPro"/>
</dbReference>
<evidence type="ECO:0000256" key="2">
    <source>
        <dbReference type="ARBA" id="ARBA00010617"/>
    </source>
</evidence>
<comment type="similarity">
    <text evidence="2">Belongs to the cytochrome P450 family.</text>
</comment>
<dbReference type="PANTHER" id="PTHR46206">
    <property type="entry name" value="CYTOCHROME P450"/>
    <property type="match status" value="1"/>
</dbReference>
<dbReference type="AlphaFoldDB" id="A0AAD4LQL4"/>
<dbReference type="GO" id="GO:0016705">
    <property type="term" value="F:oxidoreductase activity, acting on paired donors, with incorporation or reduction of molecular oxygen"/>
    <property type="evidence" value="ECO:0007669"/>
    <property type="project" value="InterPro"/>
</dbReference>
<evidence type="ECO:0000256" key="3">
    <source>
        <dbReference type="ARBA" id="ARBA00022723"/>
    </source>
</evidence>
<evidence type="ECO:0000313" key="7">
    <source>
        <dbReference type="Proteomes" id="UP001201163"/>
    </source>
</evidence>
<name>A0AAD4LQL4_9AGAM</name>
<dbReference type="EMBL" id="JAKELL010000008">
    <property type="protein sequence ID" value="KAH8996735.1"/>
    <property type="molecule type" value="Genomic_DNA"/>
</dbReference>
<gene>
    <name evidence="6" type="ORF">EDB92DRAFT_1814108</name>
</gene>
<dbReference type="Proteomes" id="UP001201163">
    <property type="component" value="Unassembled WGS sequence"/>
</dbReference>
<dbReference type="SUPFAM" id="SSF48264">
    <property type="entry name" value="Cytochrome P450"/>
    <property type="match status" value="1"/>
</dbReference>
<evidence type="ECO:0000313" key="6">
    <source>
        <dbReference type="EMBL" id="KAH8996735.1"/>
    </source>
</evidence>
<organism evidence="6 7">
    <name type="scientific">Lactarius akahatsu</name>
    <dbReference type="NCBI Taxonomy" id="416441"/>
    <lineage>
        <taxon>Eukaryota</taxon>
        <taxon>Fungi</taxon>
        <taxon>Dikarya</taxon>
        <taxon>Basidiomycota</taxon>
        <taxon>Agaricomycotina</taxon>
        <taxon>Agaricomycetes</taxon>
        <taxon>Russulales</taxon>
        <taxon>Russulaceae</taxon>
        <taxon>Lactarius</taxon>
    </lineage>
</organism>
<keyword evidence="4" id="KW-0560">Oxidoreductase</keyword>
<sequence length="199" mass="22294">MVQFLMNESKGVERSLEGVARRMLAINFAAIHAISQTLTQVLYRLLANPGHVGPLRREVKVIVAEYGWTTAGLDKMHKIDTFVRGTQRVDGLSTYEFDGFAFRGSESPVWVQWQVGIQLALHPPHICLSGMDGTHATEMKVVLARIVATYDFKLEEGKEIPRDLYQSSREMRTYCLGNVGIRLGIRINPAVNGCILSVY</sequence>